<dbReference type="NCBIfam" id="NF045540">
    <property type="entry name" value="scaf_prot_MCP1"/>
    <property type="match status" value="1"/>
</dbReference>
<name>A0A1C3HH53_SERMA</name>
<dbReference type="AlphaFoldDB" id="A0A1C3HH53"/>
<evidence type="ECO:0000313" key="8">
    <source>
        <dbReference type="EMBL" id="SAY44347.1"/>
    </source>
</evidence>
<evidence type="ECO:0000256" key="4">
    <source>
        <dbReference type="ARBA" id="ARBA00022801"/>
    </source>
</evidence>
<keyword evidence="3 8" id="KW-0645">Protease</keyword>
<keyword evidence="2" id="KW-0963">Cytoplasm</keyword>
<dbReference type="InterPro" id="IPR023562">
    <property type="entry name" value="ClpP/TepA"/>
</dbReference>
<proteinExistence type="inferred from homology"/>
<dbReference type="Gene3D" id="3.90.226.10">
    <property type="entry name" value="2-enoyl-CoA Hydratase, Chain A, domain 1"/>
    <property type="match status" value="1"/>
</dbReference>
<dbReference type="GO" id="GO:0009368">
    <property type="term" value="C:endopeptidase Clp complex"/>
    <property type="evidence" value="ECO:0007669"/>
    <property type="project" value="TreeGrafter"/>
</dbReference>
<reference evidence="8" key="1">
    <citation type="submission" date="2016-05" db="EMBL/GenBank/DDBJ databases">
        <authorList>
            <person name="Cock P.J.A."/>
            <person name="Cock P.J.A."/>
        </authorList>
    </citation>
    <scope>NUCLEOTIDE SEQUENCE</scope>
    <source>
        <strain evidence="8">PWN146_assembly</strain>
    </source>
</reference>
<dbReference type="InterPro" id="IPR001907">
    <property type="entry name" value="ClpP"/>
</dbReference>
<keyword evidence="5" id="KW-0720">Serine protease</keyword>
<dbReference type="GO" id="GO:0006515">
    <property type="term" value="P:protein quality control for misfolded or incompletely synthesized proteins"/>
    <property type="evidence" value="ECO:0007669"/>
    <property type="project" value="TreeGrafter"/>
</dbReference>
<accession>A0A1C3HH53</accession>
<protein>
    <recommendedName>
        <fullName evidence="6">ATP-dependent Clp protease proteolytic subunit</fullName>
    </recommendedName>
</protein>
<evidence type="ECO:0000256" key="3">
    <source>
        <dbReference type="ARBA" id="ARBA00022670"/>
    </source>
</evidence>
<feature type="compositionally biased region" description="Pro residues" evidence="7">
    <location>
        <begin position="245"/>
        <end position="257"/>
    </location>
</feature>
<dbReference type="Pfam" id="PF00574">
    <property type="entry name" value="CLP_protease"/>
    <property type="match status" value="1"/>
</dbReference>
<dbReference type="InterPro" id="IPR029045">
    <property type="entry name" value="ClpP/crotonase-like_dom_sf"/>
</dbReference>
<gene>
    <name evidence="8" type="primary">clpP_3</name>
    <name evidence="8" type="ORF">PWN146_03055</name>
</gene>
<dbReference type="SUPFAM" id="SSF52096">
    <property type="entry name" value="ClpP/crotonase"/>
    <property type="match status" value="1"/>
</dbReference>
<sequence>MKQKNPGWMTPKASLSGIDAVNTETWYEIRAALGRPGQVEIYLYEEIGRWGISAQSFINDCRDAGVFEATNVELHIHSPGGDVMHGFAIYNTLQRLTGQVDIYIDGLAASMASVIACLPNATVHMPSNAWIMIHKPWGGMAGDSDEMRDYANFLDRNEEMMLAAYMSKTGLSREEIAALLKAETWMDGAEAVAKGFADVLEEPLDAAASLNQNKLKDYHNMPQAANHLFGARAQTSAPNAQNPQTPAPVSQPAPSPSTPAAQAPQIDVVALAAQLQRTLQANNTARITDVNAVFEGFPQLAALRTECINDMSCDANMAKDRLLAKLAEGTTPSIGASAAHIYAGNGNLVGDSVRASVMSRAGHAQAEKDNPYQGMTLRELARASLVDRGIGVAGMSGQGVVGLAFTHSSSDFGNILMDVAHKSTLLGWEEANETFDRWTRKGTLTDFKTAHRVGLGALDKLREVKPGAEYKYITVGDKGEPIALATYGELFSIDRQTIINDDMDMLTRIPAMMGGAARYTVGELVWAVLTSNQKMSDGKALFSADHNNLVNQPLTIDGLDKARQAMLLQTNGKRKLNIRPAYMLTPVALESKANQLIRSASVPGADANSGINNPIQNFVEVISEARLDDNSAEAWYLTAAQGKDTIEVAYLDGIDTPYLEQQQGFTIDGAAFKVRIDAGVAPMDWRGLVKSTGKA</sequence>
<dbReference type="CDD" id="cd07016">
    <property type="entry name" value="S14_ClpP_1"/>
    <property type="match status" value="1"/>
</dbReference>
<feature type="region of interest" description="Disordered" evidence="7">
    <location>
        <begin position="234"/>
        <end position="262"/>
    </location>
</feature>
<evidence type="ECO:0000256" key="1">
    <source>
        <dbReference type="ARBA" id="ARBA00007039"/>
    </source>
</evidence>
<dbReference type="PRINTS" id="PR00127">
    <property type="entry name" value="CLPPROTEASEP"/>
</dbReference>
<evidence type="ECO:0000256" key="2">
    <source>
        <dbReference type="ARBA" id="ARBA00022490"/>
    </source>
</evidence>
<dbReference type="Pfam" id="PF25209">
    <property type="entry name" value="Phage_capsid_4"/>
    <property type="match status" value="1"/>
</dbReference>
<organism evidence="8">
    <name type="scientific">Serratia marcescens</name>
    <dbReference type="NCBI Taxonomy" id="615"/>
    <lineage>
        <taxon>Bacteria</taxon>
        <taxon>Pseudomonadati</taxon>
        <taxon>Pseudomonadota</taxon>
        <taxon>Gammaproteobacteria</taxon>
        <taxon>Enterobacterales</taxon>
        <taxon>Yersiniaceae</taxon>
        <taxon>Serratia</taxon>
    </lineage>
</organism>
<dbReference type="EMBL" id="LT575490">
    <property type="protein sequence ID" value="SAY44347.1"/>
    <property type="molecule type" value="Genomic_DNA"/>
</dbReference>
<evidence type="ECO:0000256" key="7">
    <source>
        <dbReference type="SAM" id="MobiDB-lite"/>
    </source>
</evidence>
<dbReference type="PANTHER" id="PTHR10381:SF70">
    <property type="entry name" value="ATP-DEPENDENT CLP PROTEASE PROTEOLYTIC SUBUNIT"/>
    <property type="match status" value="1"/>
</dbReference>
<dbReference type="PANTHER" id="PTHR10381">
    <property type="entry name" value="ATP-DEPENDENT CLP PROTEASE PROTEOLYTIC SUBUNIT"/>
    <property type="match status" value="1"/>
</dbReference>
<dbReference type="NCBIfam" id="NF045542">
    <property type="entry name" value="Clp_rel_HeadMat"/>
    <property type="match status" value="1"/>
</dbReference>
<dbReference type="GO" id="GO:0004252">
    <property type="term" value="F:serine-type endopeptidase activity"/>
    <property type="evidence" value="ECO:0007669"/>
    <property type="project" value="InterPro"/>
</dbReference>
<dbReference type="GO" id="GO:0051117">
    <property type="term" value="F:ATPase binding"/>
    <property type="evidence" value="ECO:0007669"/>
    <property type="project" value="TreeGrafter"/>
</dbReference>
<keyword evidence="4 8" id="KW-0378">Hydrolase</keyword>
<evidence type="ECO:0000256" key="5">
    <source>
        <dbReference type="ARBA" id="ARBA00022825"/>
    </source>
</evidence>
<evidence type="ECO:0000256" key="6">
    <source>
        <dbReference type="RuleBase" id="RU003567"/>
    </source>
</evidence>
<comment type="similarity">
    <text evidence="1 6">Belongs to the peptidase S14 family.</text>
</comment>
<dbReference type="GO" id="GO:0004176">
    <property type="term" value="F:ATP-dependent peptidase activity"/>
    <property type="evidence" value="ECO:0007669"/>
    <property type="project" value="InterPro"/>
</dbReference>